<dbReference type="SUPFAM" id="SSF63380">
    <property type="entry name" value="Riboflavin synthase domain-like"/>
    <property type="match status" value="1"/>
</dbReference>
<dbReference type="InterPro" id="IPR017938">
    <property type="entry name" value="Riboflavin_synthase-like_b-brl"/>
</dbReference>
<keyword evidence="13" id="KW-1133">Transmembrane helix</keyword>
<evidence type="ECO:0000256" key="14">
    <source>
        <dbReference type="ARBA" id="ARBA00023002"/>
    </source>
</evidence>
<evidence type="ECO:0000256" key="8">
    <source>
        <dbReference type="ARBA" id="ARBA00022643"/>
    </source>
</evidence>
<dbReference type="GO" id="GO:0003958">
    <property type="term" value="F:NADPH-hemoprotein reductase activity"/>
    <property type="evidence" value="ECO:0007669"/>
    <property type="project" value="InterPro"/>
</dbReference>
<dbReference type="Gene3D" id="3.40.50.360">
    <property type="match status" value="1"/>
</dbReference>
<dbReference type="Pfam" id="PF00067">
    <property type="entry name" value="p450"/>
    <property type="match status" value="1"/>
</dbReference>
<feature type="binding site" description="axial binding residue" evidence="17">
    <location>
        <position position="403"/>
    </location>
    <ligand>
        <name>heme</name>
        <dbReference type="ChEBI" id="CHEBI:30413"/>
    </ligand>
    <ligandPart>
        <name>Fe</name>
        <dbReference type="ChEBI" id="CHEBI:18248"/>
    </ligandPart>
</feature>
<keyword evidence="13" id="KW-0472">Membrane</keyword>
<dbReference type="InterPro" id="IPR017972">
    <property type="entry name" value="Cyt_P450_CS"/>
</dbReference>
<dbReference type="Pfam" id="PF00667">
    <property type="entry name" value="FAD_binding_1"/>
    <property type="match status" value="1"/>
</dbReference>
<keyword evidence="5" id="KW-0813">Transport</keyword>
<comment type="cofactor">
    <cofactor evidence="2 17">
        <name>heme</name>
        <dbReference type="ChEBI" id="CHEBI:30413"/>
    </cofactor>
</comment>
<dbReference type="Gene3D" id="2.40.30.10">
    <property type="entry name" value="Translation factors"/>
    <property type="match status" value="1"/>
</dbReference>
<feature type="domain" description="FAD-binding FR-type" evidence="19">
    <location>
        <begin position="665"/>
        <end position="890"/>
    </location>
</feature>
<keyword evidence="9" id="KW-0812">Transmembrane</keyword>
<evidence type="ECO:0000256" key="10">
    <source>
        <dbReference type="ARBA" id="ARBA00022723"/>
    </source>
</evidence>
<keyword evidence="15 17" id="KW-0408">Iron</keyword>
<dbReference type="Gene3D" id="3.40.50.80">
    <property type="entry name" value="Nucleotide-binding domain of ferredoxin-NADP reductase (FNR) module"/>
    <property type="match status" value="1"/>
</dbReference>
<evidence type="ECO:0000256" key="1">
    <source>
        <dbReference type="ARBA" id="ARBA00001917"/>
    </source>
</evidence>
<dbReference type="CDD" id="cd11068">
    <property type="entry name" value="CYP120A1"/>
    <property type="match status" value="1"/>
</dbReference>
<dbReference type="InterPro" id="IPR039261">
    <property type="entry name" value="FNR_nucleotide-bd"/>
</dbReference>
<evidence type="ECO:0000256" key="4">
    <source>
        <dbReference type="ARBA" id="ARBA00010018"/>
    </source>
</evidence>
<dbReference type="InterPro" id="IPR003097">
    <property type="entry name" value="CysJ-like_FAD-binding"/>
</dbReference>
<dbReference type="GO" id="GO:0070330">
    <property type="term" value="F:aromatase activity"/>
    <property type="evidence" value="ECO:0007669"/>
    <property type="project" value="InterPro"/>
</dbReference>
<sequence>MYEKIPQPPTRPLVGNAADIDPSARMENWLRLSKIYGPIFHLSLPQRNLIILSSQELVNEACDEKRFNKRVGGALNEVRSFTGDGLFTAQNSEKNYGKGHRILASAFSPVAMHGMFEGMMDIAEQLVLRWKRFGEDSIINVSENYTRVTLDTIGLCAFNYRFNSFYQNELHPFVNSMVRALHEAGSRARRTSIQNKLMIASQRQFNADIQNMQETAGKIIEERRRKGQGEKKDVLDIMLTAKDPVTGEGLSDENIRYQMVTFLIAGHETTSGLLSFATYELLKNPSTLQKAREEVDKVLGTDRITIDHIPKLVYLNQILKETLRLYPSAPAFTVASEEDTVLGGKYQIKKSDDVVVFIAGLHRDPTVWGPNVEEFDPDRFSPEKMGTLPPNSWKPFGNGMRACIGRFFAIQEVTLVLALILQQFDLIEENPSYQLKIREALTIKPENFFIRVKTRGTAPHVTPISLQPPQKGITEKAYSTPANVEANTPLLVLYGSNSGSSESFASRIASESKLNGYYSTLATLDEYVGHLPTSGGVVIVTSSYEGHPTDNAKQFVSWLDTLQPDSLKGVKYTVFGCGDRDWLRTYQAIPKRIDEKLAESGATRIKDRGEADAKGDFFGDFDQWNSTLWSTLSEKLGTKTVATTAEPMFEVEIVKETRSVFLRQTDLQPGEIIENKQLAGGPRPKRHIEVALPEGITYRAGDYLVVLPMNSGYMIDRALKQFGLNRESQIIIHSDKQTYLPTGYSVNITVILAAYVELSQPATRKQILKMAEYSADDKDKLISLAEKSYKEEILEKHTSILDLLNLYPSCKIPLGLFLEMLPPMRTREYSISSSPLWKEDCCTITLSVVDAPAWSGVALYKGVASNYLATATEGRKVTVTVHPSATFHLPGSPTVPIILVGAGTGIAPLRGFIQERAIQIQNGRTVGDTLLFFGCPGPDDGFLYKEELDAWEKIGAVKVRTAFFRVQGAEAKYVQDRLWIDRKEVMDLMNKDARIYVCGEATKMAPAVRSTFIKIYQEQSKCTDEEGEEWMNNLERLSVRYVSDVFT</sequence>
<keyword evidence="14" id="KW-0560">Oxidoreductase</keyword>
<keyword evidence="16" id="KW-0503">Monooxygenase</keyword>
<evidence type="ECO:0000259" key="19">
    <source>
        <dbReference type="PROSITE" id="PS51384"/>
    </source>
</evidence>
<dbReference type="Pfam" id="PF00258">
    <property type="entry name" value="Flavodoxin_1"/>
    <property type="match status" value="1"/>
</dbReference>
<dbReference type="GO" id="GO:0020037">
    <property type="term" value="F:heme binding"/>
    <property type="evidence" value="ECO:0007669"/>
    <property type="project" value="InterPro"/>
</dbReference>
<dbReference type="GO" id="GO:0010181">
    <property type="term" value="F:FMN binding"/>
    <property type="evidence" value="ECO:0007669"/>
    <property type="project" value="InterPro"/>
</dbReference>
<dbReference type="EMBL" id="AK365717">
    <property type="protein sequence ID" value="BAJ96920.1"/>
    <property type="molecule type" value="mRNA"/>
</dbReference>
<dbReference type="InterPro" id="IPR023206">
    <property type="entry name" value="Bifunctional_P450_P450_red"/>
</dbReference>
<evidence type="ECO:0000259" key="18">
    <source>
        <dbReference type="PROSITE" id="PS50902"/>
    </source>
</evidence>
<evidence type="ECO:0000256" key="17">
    <source>
        <dbReference type="PIRSR" id="PIRSR000209-1"/>
    </source>
</evidence>
<dbReference type="PANTHER" id="PTHR19384:SF127">
    <property type="entry name" value="BIFUNCTIONAL CYTOCHROME P450_NADPH--P450 REDUCTASE"/>
    <property type="match status" value="1"/>
</dbReference>
<accession>F2DP99</accession>
<dbReference type="PRINTS" id="PR00385">
    <property type="entry name" value="P450"/>
</dbReference>
<dbReference type="InterPro" id="IPR001128">
    <property type="entry name" value="Cyt_P450"/>
</dbReference>
<dbReference type="SUPFAM" id="SSF52218">
    <property type="entry name" value="Flavoproteins"/>
    <property type="match status" value="1"/>
</dbReference>
<dbReference type="PRINTS" id="PR00463">
    <property type="entry name" value="EP450I"/>
</dbReference>
<dbReference type="PROSITE" id="PS50902">
    <property type="entry name" value="FLAVODOXIN_LIKE"/>
    <property type="match status" value="1"/>
</dbReference>
<evidence type="ECO:0000256" key="5">
    <source>
        <dbReference type="ARBA" id="ARBA00022448"/>
    </source>
</evidence>
<comment type="cofactor">
    <cofactor evidence="3">
        <name>FAD</name>
        <dbReference type="ChEBI" id="CHEBI:57692"/>
    </cofactor>
</comment>
<organism evidence="20">
    <name type="scientific">Hordeum vulgare subsp. vulgare</name>
    <name type="common">Domesticated barley</name>
    <dbReference type="NCBI Taxonomy" id="112509"/>
    <lineage>
        <taxon>Eukaryota</taxon>
        <taxon>Viridiplantae</taxon>
        <taxon>Streptophyta</taxon>
        <taxon>Embryophyta</taxon>
        <taxon>Tracheophyta</taxon>
        <taxon>Spermatophyta</taxon>
        <taxon>Magnoliopsida</taxon>
        <taxon>Liliopsida</taxon>
        <taxon>Poales</taxon>
        <taxon>Poaceae</taxon>
        <taxon>BOP clade</taxon>
        <taxon>Pooideae</taxon>
        <taxon>Triticodae</taxon>
        <taxon>Triticeae</taxon>
        <taxon>Hordeinae</taxon>
        <taxon>Hordeum</taxon>
    </lineage>
</organism>
<dbReference type="Gene3D" id="1.20.990.10">
    <property type="entry name" value="NADPH-cytochrome p450 Reductase, Chain A, domain 3"/>
    <property type="match status" value="1"/>
</dbReference>
<evidence type="ECO:0000256" key="9">
    <source>
        <dbReference type="ARBA" id="ARBA00022692"/>
    </source>
</evidence>
<dbReference type="PROSITE" id="PS51384">
    <property type="entry name" value="FAD_FR"/>
    <property type="match status" value="1"/>
</dbReference>
<protein>
    <submittedName>
        <fullName evidence="20">Predicted protein</fullName>
    </submittedName>
</protein>
<name>F2DP99_HORVV</name>
<evidence type="ECO:0000256" key="16">
    <source>
        <dbReference type="ARBA" id="ARBA00023033"/>
    </source>
</evidence>
<proteinExistence type="evidence at transcript level"/>
<dbReference type="FunFam" id="1.10.630.10:FF:000040">
    <property type="entry name" value="Bifunctional cytochrome P450/NADPH--P450 reductase"/>
    <property type="match status" value="1"/>
</dbReference>
<dbReference type="InterPro" id="IPR002401">
    <property type="entry name" value="Cyt_P450_E_grp-I"/>
</dbReference>
<dbReference type="AlphaFoldDB" id="F2DP99"/>
<dbReference type="CDD" id="cd06206">
    <property type="entry name" value="bifunctional_CYPOR"/>
    <property type="match status" value="1"/>
</dbReference>
<reference evidence="20" key="1">
    <citation type="journal article" date="2011" name="Plant Physiol.">
        <title>Comprehensive sequence analysis of 24,783 barley full-length cDNAs derived from 12 clone libraries.</title>
        <authorList>
            <person name="Matsumoto T."/>
            <person name="Tanaka T."/>
            <person name="Sakai H."/>
            <person name="Amano N."/>
            <person name="Kanamori H."/>
            <person name="Kurita K."/>
            <person name="Kikuta A."/>
            <person name="Kamiya K."/>
            <person name="Yamamoto M."/>
            <person name="Ikawa H."/>
            <person name="Fujii N."/>
            <person name="Hori K."/>
            <person name="Itoh T."/>
            <person name="Sato K."/>
        </authorList>
    </citation>
    <scope>NUCLEOTIDE SEQUENCE</scope>
    <source>
        <tissue evidence="20">Shoot and root</tissue>
    </source>
</reference>
<evidence type="ECO:0000256" key="3">
    <source>
        <dbReference type="ARBA" id="ARBA00001974"/>
    </source>
</evidence>
<dbReference type="Pfam" id="PF00175">
    <property type="entry name" value="NAD_binding_1"/>
    <property type="match status" value="1"/>
</dbReference>
<comment type="similarity">
    <text evidence="4">In the N-terminal section; belongs to the cytochrome P450 family.</text>
</comment>
<evidence type="ECO:0000256" key="2">
    <source>
        <dbReference type="ARBA" id="ARBA00001971"/>
    </source>
</evidence>
<dbReference type="InterPro" id="IPR017927">
    <property type="entry name" value="FAD-bd_FR_type"/>
</dbReference>
<dbReference type="InterPro" id="IPR001433">
    <property type="entry name" value="OxRdtase_FAD/NAD-bd"/>
</dbReference>
<dbReference type="InterPro" id="IPR008254">
    <property type="entry name" value="Flavodoxin/NO_synth"/>
</dbReference>
<evidence type="ECO:0000256" key="13">
    <source>
        <dbReference type="ARBA" id="ARBA00022989"/>
    </source>
</evidence>
<dbReference type="SUPFAM" id="SSF52343">
    <property type="entry name" value="Ferredoxin reductase-like, C-terminal NADP-linked domain"/>
    <property type="match status" value="1"/>
</dbReference>
<keyword evidence="7" id="KW-0285">Flavoprotein</keyword>
<keyword evidence="6 17" id="KW-0349">Heme</keyword>
<dbReference type="PROSITE" id="PS00086">
    <property type="entry name" value="CYTOCHROME_P450"/>
    <property type="match status" value="1"/>
</dbReference>
<evidence type="ECO:0000256" key="6">
    <source>
        <dbReference type="ARBA" id="ARBA00022617"/>
    </source>
</evidence>
<feature type="domain" description="Flavodoxin-like" evidence="18">
    <location>
        <begin position="490"/>
        <end position="629"/>
    </location>
</feature>
<keyword evidence="10 17" id="KW-0479">Metal-binding</keyword>
<dbReference type="InterPro" id="IPR036396">
    <property type="entry name" value="Cyt_P450_sf"/>
</dbReference>
<keyword evidence="11" id="KW-0274">FAD</keyword>
<evidence type="ECO:0000256" key="15">
    <source>
        <dbReference type="ARBA" id="ARBA00023004"/>
    </source>
</evidence>
<comment type="cofactor">
    <cofactor evidence="1">
        <name>FMN</name>
        <dbReference type="ChEBI" id="CHEBI:58210"/>
    </cofactor>
</comment>
<evidence type="ECO:0000256" key="12">
    <source>
        <dbReference type="ARBA" id="ARBA00022857"/>
    </source>
</evidence>
<dbReference type="SUPFAM" id="SSF48264">
    <property type="entry name" value="Cytochrome P450"/>
    <property type="match status" value="1"/>
</dbReference>
<keyword evidence="8" id="KW-0288">FMN</keyword>
<evidence type="ECO:0000256" key="7">
    <source>
        <dbReference type="ARBA" id="ARBA00022630"/>
    </source>
</evidence>
<dbReference type="Gene3D" id="1.10.630.10">
    <property type="entry name" value="Cytochrome P450"/>
    <property type="match status" value="1"/>
</dbReference>
<dbReference type="GO" id="GO:0005506">
    <property type="term" value="F:iron ion binding"/>
    <property type="evidence" value="ECO:0007669"/>
    <property type="project" value="InterPro"/>
</dbReference>
<dbReference type="InterPro" id="IPR029039">
    <property type="entry name" value="Flavoprotein-like_sf"/>
</dbReference>
<evidence type="ECO:0000313" key="20">
    <source>
        <dbReference type="EMBL" id="BAJ96920.1"/>
    </source>
</evidence>
<dbReference type="InterPro" id="IPR023173">
    <property type="entry name" value="NADPH_Cyt_P450_Rdtase_alpha"/>
</dbReference>
<dbReference type="PIRSF" id="PIRSF000209">
    <property type="entry name" value="Bifunctional_P450_P450R"/>
    <property type="match status" value="1"/>
</dbReference>
<evidence type="ECO:0000256" key="11">
    <source>
        <dbReference type="ARBA" id="ARBA00022827"/>
    </source>
</evidence>
<dbReference type="PANTHER" id="PTHR19384">
    <property type="entry name" value="NITRIC OXIDE SYNTHASE-RELATED"/>
    <property type="match status" value="1"/>
</dbReference>
<keyword evidence="12" id="KW-0521">NADP</keyword>